<evidence type="ECO:0000313" key="4">
    <source>
        <dbReference type="EMBL" id="KAK4534405.1"/>
    </source>
</evidence>
<accession>A0AAV9IQQ2</accession>
<evidence type="ECO:0000313" key="5">
    <source>
        <dbReference type="Proteomes" id="UP001301350"/>
    </source>
</evidence>
<gene>
    <name evidence="4" type="ORF">CDCA_CDCA01G0430</name>
</gene>
<keyword evidence="3" id="KW-0808">Transferase</keyword>
<protein>
    <recommendedName>
        <fullName evidence="1">protein-ribulosamine 3-kinase</fullName>
        <ecNumber evidence="1">2.7.1.172</ecNumber>
    </recommendedName>
</protein>
<dbReference type="GO" id="GO:0102193">
    <property type="term" value="F:protein-ribulosamine 3-kinase activity"/>
    <property type="evidence" value="ECO:0007669"/>
    <property type="project" value="UniProtKB-EC"/>
</dbReference>
<evidence type="ECO:0000256" key="3">
    <source>
        <dbReference type="PIRNR" id="PIRNR006221"/>
    </source>
</evidence>
<comment type="catalytic activity">
    <reaction evidence="2">
        <text>N(6)-D-ribulosyl-L-lysyl-[protein] + ATP = N(6)-(3-O-phospho-D-ribulosyl)-L-lysyl-[protein] + ADP + H(+)</text>
        <dbReference type="Rhea" id="RHEA:48432"/>
        <dbReference type="Rhea" id="RHEA-COMP:12103"/>
        <dbReference type="Rhea" id="RHEA-COMP:12104"/>
        <dbReference type="ChEBI" id="CHEBI:15378"/>
        <dbReference type="ChEBI" id="CHEBI:30616"/>
        <dbReference type="ChEBI" id="CHEBI:90418"/>
        <dbReference type="ChEBI" id="CHEBI:90420"/>
        <dbReference type="ChEBI" id="CHEBI:456216"/>
        <dbReference type="EC" id="2.7.1.172"/>
    </reaction>
    <physiologicalReaction direction="left-to-right" evidence="2">
        <dbReference type="Rhea" id="RHEA:48433"/>
    </physiologicalReaction>
</comment>
<dbReference type="Proteomes" id="UP001301350">
    <property type="component" value="Unassembled WGS sequence"/>
</dbReference>
<keyword evidence="5" id="KW-1185">Reference proteome</keyword>
<dbReference type="AlphaFoldDB" id="A0AAV9IQQ2"/>
<dbReference type="InterPro" id="IPR011009">
    <property type="entry name" value="Kinase-like_dom_sf"/>
</dbReference>
<sequence>MPADALSDAICKSISEAIGKPFRGRVRGGGLGGSWSSASLLRSDDGGEGEDFFVKLGAPEAVSMFSAEFEGLREMQQTQSVRVPAPVCYGIAERRSFIVMESLNLGAGGADSYRQLGEQLAAMHRHSSDGRGYGWHRGNTIGATPQINTWTEDWPTFFVEHRLRYQFRLADRRGHPFHDHEVVLQRVKEVLAEHCTHHQVMPSLVHGDLWGGNVAVLSDSGEPVIYDPATYYGDREVDLAMSELFGRLPGPFYSAYHAVWPIPPGYQEARREIYNLYHILNHGALFGEGYYQQAESMVRSIMRYAG</sequence>
<reference evidence="4 5" key="1">
    <citation type="submission" date="2022-07" db="EMBL/GenBank/DDBJ databases">
        <title>Genome-wide signatures of adaptation to extreme environments.</title>
        <authorList>
            <person name="Cho C.H."/>
            <person name="Yoon H.S."/>
        </authorList>
    </citation>
    <scope>NUCLEOTIDE SEQUENCE [LARGE SCALE GENOMIC DNA]</scope>
    <source>
        <strain evidence="4 5">DBV 063 E5</strain>
    </source>
</reference>
<proteinExistence type="inferred from homology"/>
<organism evidence="4 5">
    <name type="scientific">Cyanidium caldarium</name>
    <name type="common">Red alga</name>
    <dbReference type="NCBI Taxonomy" id="2771"/>
    <lineage>
        <taxon>Eukaryota</taxon>
        <taxon>Rhodophyta</taxon>
        <taxon>Bangiophyceae</taxon>
        <taxon>Cyanidiales</taxon>
        <taxon>Cyanidiaceae</taxon>
        <taxon>Cyanidium</taxon>
    </lineage>
</organism>
<keyword evidence="3" id="KW-0418">Kinase</keyword>
<dbReference type="EMBL" id="JANCYW010000001">
    <property type="protein sequence ID" value="KAK4534405.1"/>
    <property type="molecule type" value="Genomic_DNA"/>
</dbReference>
<dbReference type="GO" id="GO:0016301">
    <property type="term" value="F:kinase activity"/>
    <property type="evidence" value="ECO:0007669"/>
    <property type="project" value="UniProtKB-UniRule"/>
</dbReference>
<dbReference type="InterPro" id="IPR016477">
    <property type="entry name" value="Fructo-/Ketosamine-3-kinase"/>
</dbReference>
<dbReference type="PANTHER" id="PTHR12149:SF8">
    <property type="entry name" value="PROTEIN-RIBULOSAMINE 3-KINASE"/>
    <property type="match status" value="1"/>
</dbReference>
<dbReference type="Gene3D" id="3.30.200.20">
    <property type="entry name" value="Phosphorylase Kinase, domain 1"/>
    <property type="match status" value="1"/>
</dbReference>
<dbReference type="SUPFAM" id="SSF56112">
    <property type="entry name" value="Protein kinase-like (PK-like)"/>
    <property type="match status" value="1"/>
</dbReference>
<dbReference type="Gene3D" id="3.90.1200.10">
    <property type="match status" value="1"/>
</dbReference>
<dbReference type="Pfam" id="PF03881">
    <property type="entry name" value="Fructosamin_kin"/>
    <property type="match status" value="1"/>
</dbReference>
<comment type="caution">
    <text evidence="4">The sequence shown here is derived from an EMBL/GenBank/DDBJ whole genome shotgun (WGS) entry which is preliminary data.</text>
</comment>
<comment type="similarity">
    <text evidence="3">Belongs to the fructosamine kinase family.</text>
</comment>
<dbReference type="PIRSF" id="PIRSF006221">
    <property type="entry name" value="Ketosamine-3-kinase"/>
    <property type="match status" value="1"/>
</dbReference>
<dbReference type="PANTHER" id="PTHR12149">
    <property type="entry name" value="FRUCTOSAMINE 3 KINASE-RELATED PROTEIN"/>
    <property type="match status" value="1"/>
</dbReference>
<name>A0AAV9IQQ2_CYACA</name>
<evidence type="ECO:0000256" key="2">
    <source>
        <dbReference type="ARBA" id="ARBA00048655"/>
    </source>
</evidence>
<dbReference type="EC" id="2.7.1.172" evidence="1"/>
<evidence type="ECO:0000256" key="1">
    <source>
        <dbReference type="ARBA" id="ARBA00011961"/>
    </source>
</evidence>